<evidence type="ECO:0000256" key="1">
    <source>
        <dbReference type="SAM" id="MobiDB-lite"/>
    </source>
</evidence>
<protein>
    <submittedName>
        <fullName evidence="2">Uncharacterized protein</fullName>
    </submittedName>
</protein>
<accession>A0AA88B9D4</accession>
<proteinExistence type="predicted"/>
<evidence type="ECO:0000313" key="2">
    <source>
        <dbReference type="EMBL" id="GGI26728.1"/>
    </source>
</evidence>
<name>A0AA88B9D4_9BRAD</name>
<dbReference type="AlphaFoldDB" id="A0AA88B9D4"/>
<sequence length="130" mass="13809">MGSTLEADWGSNSVPIHTVLLPAAPVRPVPVLGDQPLQPHAAGGPEQVGADGAGLERRNEDAVRASGEQACEVGLAQAERKVSENMRLGSSSIGVLTPNFAECALQELVQVPEQLPCDRPHEGDNRRKWD</sequence>
<evidence type="ECO:0000313" key="3">
    <source>
        <dbReference type="Proteomes" id="UP000625079"/>
    </source>
</evidence>
<comment type="caution">
    <text evidence="2">The sequence shown here is derived from an EMBL/GenBank/DDBJ whole genome shotgun (WGS) entry which is preliminary data.</text>
</comment>
<feature type="compositionally biased region" description="Basic and acidic residues" evidence="1">
    <location>
        <begin position="54"/>
        <end position="63"/>
    </location>
</feature>
<gene>
    <name evidence="2" type="ORF">GCM10010987_40830</name>
</gene>
<feature type="region of interest" description="Disordered" evidence="1">
    <location>
        <begin position="31"/>
        <end position="66"/>
    </location>
</feature>
<reference evidence="2" key="2">
    <citation type="submission" date="2022-12" db="EMBL/GenBank/DDBJ databases">
        <authorList>
            <person name="Sun Q."/>
            <person name="Zhou Y."/>
        </authorList>
    </citation>
    <scope>NUCLEOTIDE SEQUENCE</scope>
    <source>
        <strain evidence="2">CGMCC 1.15034</strain>
    </source>
</reference>
<reference evidence="2" key="1">
    <citation type="journal article" date="2014" name="Int. J. Syst. Evol. Microbiol.">
        <title>Complete genome sequence of Corynebacterium casei LMG S-19264T (=DSM 44701T), isolated from a smear-ripened cheese.</title>
        <authorList>
            <consortium name="US DOE Joint Genome Institute (JGI-PGF)"/>
            <person name="Walter F."/>
            <person name="Albersmeier A."/>
            <person name="Kalinowski J."/>
            <person name="Ruckert C."/>
        </authorList>
    </citation>
    <scope>NUCLEOTIDE SEQUENCE</scope>
    <source>
        <strain evidence="2">CGMCC 1.15034</strain>
    </source>
</reference>
<organism evidence="2 3">
    <name type="scientific">Bradyrhizobium guangdongense</name>
    <dbReference type="NCBI Taxonomy" id="1325090"/>
    <lineage>
        <taxon>Bacteria</taxon>
        <taxon>Pseudomonadati</taxon>
        <taxon>Pseudomonadota</taxon>
        <taxon>Alphaproteobacteria</taxon>
        <taxon>Hyphomicrobiales</taxon>
        <taxon>Nitrobacteraceae</taxon>
        <taxon>Bradyrhizobium</taxon>
    </lineage>
</organism>
<dbReference type="EMBL" id="BMHC01000009">
    <property type="protein sequence ID" value="GGI26728.1"/>
    <property type="molecule type" value="Genomic_DNA"/>
</dbReference>
<dbReference type="Proteomes" id="UP000625079">
    <property type="component" value="Unassembled WGS sequence"/>
</dbReference>